<dbReference type="GO" id="GO:0061542">
    <property type="term" value="F:3-demethylubiquinol 3-O-methyltransferase activity"/>
    <property type="evidence" value="ECO:0007669"/>
    <property type="project" value="UniProtKB-EC"/>
</dbReference>
<gene>
    <name evidence="2" type="ORF">ACFQGD_06545</name>
</gene>
<comment type="caution">
    <text evidence="2">The sequence shown here is derived from an EMBL/GenBank/DDBJ whole genome shotgun (WGS) entry which is preliminary data.</text>
</comment>
<dbReference type="Proteomes" id="UP001596337">
    <property type="component" value="Unassembled WGS sequence"/>
</dbReference>
<dbReference type="InterPro" id="IPR029063">
    <property type="entry name" value="SAM-dependent_MTases_sf"/>
</dbReference>
<dbReference type="CDD" id="cd02440">
    <property type="entry name" value="AdoMet_MTases"/>
    <property type="match status" value="1"/>
</dbReference>
<dbReference type="InterPro" id="IPR013216">
    <property type="entry name" value="Methyltransf_11"/>
</dbReference>
<evidence type="ECO:0000259" key="1">
    <source>
        <dbReference type="Pfam" id="PF08241"/>
    </source>
</evidence>
<dbReference type="GO" id="GO:0102208">
    <property type="term" value="F:2-polyprenyl-6-hydroxyphenol methylase activity"/>
    <property type="evidence" value="ECO:0007669"/>
    <property type="project" value="UniProtKB-EC"/>
</dbReference>
<dbReference type="GO" id="GO:0032259">
    <property type="term" value="P:methylation"/>
    <property type="evidence" value="ECO:0007669"/>
    <property type="project" value="UniProtKB-KW"/>
</dbReference>
<protein>
    <submittedName>
        <fullName evidence="2">Class I SAM-dependent methyltransferase</fullName>
        <ecNumber evidence="2">2.1.1.222</ecNumber>
        <ecNumber evidence="2">2.1.1.64</ecNumber>
    </submittedName>
</protein>
<dbReference type="RefSeq" id="WP_345405819.1">
    <property type="nucleotide sequence ID" value="NZ_BAABLA010000121.1"/>
</dbReference>
<proteinExistence type="predicted"/>
<evidence type="ECO:0000313" key="2">
    <source>
        <dbReference type="EMBL" id="MFC6866802.1"/>
    </source>
</evidence>
<dbReference type="EMBL" id="JBHSXX010000001">
    <property type="protein sequence ID" value="MFC6866802.1"/>
    <property type="molecule type" value="Genomic_DNA"/>
</dbReference>
<dbReference type="EC" id="2.1.1.64" evidence="2"/>
<organism evidence="2 3">
    <name type="scientific">Haloechinothrix salitolerans</name>
    <dbReference type="NCBI Taxonomy" id="926830"/>
    <lineage>
        <taxon>Bacteria</taxon>
        <taxon>Bacillati</taxon>
        <taxon>Actinomycetota</taxon>
        <taxon>Actinomycetes</taxon>
        <taxon>Pseudonocardiales</taxon>
        <taxon>Pseudonocardiaceae</taxon>
        <taxon>Haloechinothrix</taxon>
    </lineage>
</organism>
<evidence type="ECO:0000313" key="3">
    <source>
        <dbReference type="Proteomes" id="UP001596337"/>
    </source>
</evidence>
<dbReference type="Gene3D" id="3.40.50.150">
    <property type="entry name" value="Vaccinia Virus protein VP39"/>
    <property type="match status" value="1"/>
</dbReference>
<keyword evidence="2" id="KW-0808">Transferase</keyword>
<feature type="domain" description="Methyltransferase type 11" evidence="1">
    <location>
        <begin position="51"/>
        <end position="140"/>
    </location>
</feature>
<keyword evidence="2" id="KW-0489">Methyltransferase</keyword>
<dbReference type="SUPFAM" id="SSF53335">
    <property type="entry name" value="S-adenosyl-L-methionine-dependent methyltransferases"/>
    <property type="match status" value="1"/>
</dbReference>
<sequence>MPDTFTAALLDHDCWLERASGDQLPLRARSWHQEPSATDEALLAHCVGPTLDVGCGPGRFTSALLRRGVLSIGIDSSPLAVRLTGLRSGIAIHGDVFGAVPGEGRWHHVLLADGNIGIGGDPEALLRRAHQLIAPHGTVLVEAGPPELGLHREQVRIAGRHGGGAWFPWAWLGVNVLRSLARHAGLTCVASWHRECRWFAELRPRRPASLDHGGEPVAQAVTASLIKQW</sequence>
<accession>A0ABW2BUV7</accession>
<dbReference type="Pfam" id="PF08241">
    <property type="entry name" value="Methyltransf_11"/>
    <property type="match status" value="1"/>
</dbReference>
<dbReference type="EC" id="2.1.1.222" evidence="2"/>
<keyword evidence="3" id="KW-1185">Reference proteome</keyword>
<name>A0ABW2BUV7_9PSEU</name>
<reference evidence="3" key="1">
    <citation type="journal article" date="2019" name="Int. J. Syst. Evol. Microbiol.">
        <title>The Global Catalogue of Microorganisms (GCM) 10K type strain sequencing project: providing services to taxonomists for standard genome sequencing and annotation.</title>
        <authorList>
            <consortium name="The Broad Institute Genomics Platform"/>
            <consortium name="The Broad Institute Genome Sequencing Center for Infectious Disease"/>
            <person name="Wu L."/>
            <person name="Ma J."/>
        </authorList>
    </citation>
    <scope>NUCLEOTIDE SEQUENCE [LARGE SCALE GENOMIC DNA]</scope>
    <source>
        <strain evidence="3">KCTC 32255</strain>
    </source>
</reference>